<dbReference type="EMBL" id="JYDW01000227">
    <property type="protein sequence ID" value="KRZ51408.1"/>
    <property type="molecule type" value="Genomic_DNA"/>
</dbReference>
<organism evidence="1 2">
    <name type="scientific">Trichinella nativa</name>
    <dbReference type="NCBI Taxonomy" id="6335"/>
    <lineage>
        <taxon>Eukaryota</taxon>
        <taxon>Metazoa</taxon>
        <taxon>Ecdysozoa</taxon>
        <taxon>Nematoda</taxon>
        <taxon>Enoplea</taxon>
        <taxon>Dorylaimia</taxon>
        <taxon>Trichinellida</taxon>
        <taxon>Trichinellidae</taxon>
        <taxon>Trichinella</taxon>
    </lineage>
</organism>
<comment type="caution">
    <text evidence="1">The sequence shown here is derived from an EMBL/GenBank/DDBJ whole genome shotgun (WGS) entry which is preliminary data.</text>
</comment>
<accession>A0A0V1KVS8</accession>
<name>A0A0V1KVS8_9BILA</name>
<sequence>MNRTEARERKITYFEIEDGIEEKCCVRFLITALHTETLNNHEDYILQLYSGSSGKNLNMTSS</sequence>
<dbReference type="OrthoDB" id="10460015at2759"/>
<evidence type="ECO:0000313" key="2">
    <source>
        <dbReference type="Proteomes" id="UP000054721"/>
    </source>
</evidence>
<dbReference type="AlphaFoldDB" id="A0A0V1KVS8"/>
<evidence type="ECO:0000313" key="1">
    <source>
        <dbReference type="EMBL" id="KRZ51408.1"/>
    </source>
</evidence>
<gene>
    <name evidence="1" type="ORF">T02_11783</name>
</gene>
<protein>
    <submittedName>
        <fullName evidence="1">Uncharacterized protein</fullName>
    </submittedName>
</protein>
<reference evidence="1 2" key="1">
    <citation type="submission" date="2015-05" db="EMBL/GenBank/DDBJ databases">
        <title>Evolution of Trichinella species and genotypes.</title>
        <authorList>
            <person name="Korhonen P.K."/>
            <person name="Edoardo P."/>
            <person name="Giuseppe L.R."/>
            <person name="Gasser R.B."/>
        </authorList>
    </citation>
    <scope>NUCLEOTIDE SEQUENCE [LARGE SCALE GENOMIC DNA]</scope>
    <source>
        <strain evidence="1">ISS10</strain>
    </source>
</reference>
<proteinExistence type="predicted"/>
<keyword evidence="2" id="KW-1185">Reference proteome</keyword>
<dbReference type="Proteomes" id="UP000054721">
    <property type="component" value="Unassembled WGS sequence"/>
</dbReference>